<dbReference type="KEGG" id="ble:BleG1_3860"/>
<dbReference type="OrthoDB" id="2223488at2"/>
<dbReference type="EMBL" id="CP003923">
    <property type="protein sequence ID" value="AIC96407.1"/>
    <property type="molecule type" value="Genomic_DNA"/>
</dbReference>
<dbReference type="RefSeq" id="WP_038484416.1">
    <property type="nucleotide sequence ID" value="NZ_CP003923.1"/>
</dbReference>
<organism evidence="1 2">
    <name type="scientific">Shouchella lehensis G1</name>
    <dbReference type="NCBI Taxonomy" id="1246626"/>
    <lineage>
        <taxon>Bacteria</taxon>
        <taxon>Bacillati</taxon>
        <taxon>Bacillota</taxon>
        <taxon>Bacilli</taxon>
        <taxon>Bacillales</taxon>
        <taxon>Bacillaceae</taxon>
        <taxon>Shouchella</taxon>
    </lineage>
</organism>
<dbReference type="eggNOG" id="ENOG5030E4G">
    <property type="taxonomic scope" value="Bacteria"/>
</dbReference>
<dbReference type="Proteomes" id="UP000027142">
    <property type="component" value="Chromosome"/>
</dbReference>
<proteinExistence type="predicted"/>
<evidence type="ECO:0000313" key="1">
    <source>
        <dbReference type="EMBL" id="AIC96407.1"/>
    </source>
</evidence>
<keyword evidence="2" id="KW-1185">Reference proteome</keyword>
<dbReference type="PATRIC" id="fig|1246626.3.peg.3856"/>
<sequence>MEQHPPTGSRLTLVRKNQLLCWQRRFDIYIDKEYFGDISRGKQVSLPIGPGKHTVYLNFDSSVGSLQFGFQSEVLEVETQLDQNLIIDVSVKKHYDNILPHIELKVRD</sequence>
<dbReference type="AlphaFoldDB" id="A0A060M1T5"/>
<dbReference type="HOGENOM" id="CLU_2191729_0_0_9"/>
<reference evidence="1 2" key="1">
    <citation type="journal article" date="2014" name="Gene">
        <title>A comparative genomic analysis of the alkalitolerant soil bacterium Bacillus lehensis G1.</title>
        <authorList>
            <person name="Noor Y.M."/>
            <person name="Samsulrizal N.H."/>
            <person name="Jema'on N.A."/>
            <person name="Low K.O."/>
            <person name="Ramli A.N."/>
            <person name="Alias N.I."/>
            <person name="Damis S.I."/>
            <person name="Fuzi S.F."/>
            <person name="Isa M.N."/>
            <person name="Murad A.M."/>
            <person name="Raih M.F."/>
            <person name="Bakar F.D."/>
            <person name="Najimudin N."/>
            <person name="Mahadi N.M."/>
            <person name="Illias R.M."/>
        </authorList>
    </citation>
    <scope>NUCLEOTIDE SEQUENCE [LARGE SCALE GENOMIC DNA]</scope>
    <source>
        <strain evidence="1 2">G1</strain>
    </source>
</reference>
<protein>
    <submittedName>
        <fullName evidence="1">Uncharacterized protein</fullName>
    </submittedName>
</protein>
<name>A0A060M1T5_9BACI</name>
<gene>
    <name evidence="1" type="ORF">BleG1_3860</name>
</gene>
<evidence type="ECO:0000313" key="2">
    <source>
        <dbReference type="Proteomes" id="UP000027142"/>
    </source>
</evidence>
<accession>A0A060M1T5</accession>